<dbReference type="FunFam" id="1.20.81.30:FF:000001">
    <property type="entry name" value="Type II secretion system protein F"/>
    <property type="match status" value="2"/>
</dbReference>
<comment type="similarity">
    <text evidence="2">Belongs to the GSP F family.</text>
</comment>
<comment type="caution">
    <text evidence="10">The sequence shown here is derived from an EMBL/GenBank/DDBJ whole genome shotgun (WGS) entry which is preliminary data.</text>
</comment>
<dbReference type="InterPro" id="IPR011850">
    <property type="entry name" value="T2SS_GspF"/>
</dbReference>
<proteinExistence type="inferred from homology"/>
<name>A0A318D9V1_9GAMM</name>
<dbReference type="OrthoDB" id="9805682at2"/>
<evidence type="ECO:0000313" key="10">
    <source>
        <dbReference type="EMBL" id="PXF64034.1"/>
    </source>
</evidence>
<evidence type="ECO:0000256" key="5">
    <source>
        <dbReference type="ARBA" id="ARBA00022692"/>
    </source>
</evidence>
<dbReference type="Gene3D" id="1.20.81.30">
    <property type="entry name" value="Type II secretion system (T2SS), domain F"/>
    <property type="match status" value="2"/>
</dbReference>
<dbReference type="PANTHER" id="PTHR30012">
    <property type="entry name" value="GENERAL SECRETION PATHWAY PROTEIN"/>
    <property type="match status" value="1"/>
</dbReference>
<comment type="subcellular location">
    <subcellularLocation>
        <location evidence="1">Cell inner membrane</location>
        <topology evidence="1">Multi-pass membrane protein</topology>
    </subcellularLocation>
</comment>
<dbReference type="NCBIfam" id="TIGR02120">
    <property type="entry name" value="GspF"/>
    <property type="match status" value="1"/>
</dbReference>
<keyword evidence="11" id="KW-1185">Reference proteome</keyword>
<protein>
    <submittedName>
        <fullName evidence="10">Type II secretion system protein GspF</fullName>
    </submittedName>
</protein>
<keyword evidence="4" id="KW-0997">Cell inner membrane</keyword>
<dbReference type="PRINTS" id="PR00812">
    <property type="entry name" value="BCTERIALGSPF"/>
</dbReference>
<evidence type="ECO:0000256" key="6">
    <source>
        <dbReference type="ARBA" id="ARBA00022989"/>
    </source>
</evidence>
<keyword evidence="3" id="KW-1003">Cell membrane</keyword>
<dbReference type="Proteomes" id="UP000247689">
    <property type="component" value="Unassembled WGS sequence"/>
</dbReference>
<keyword evidence="5 8" id="KW-0812">Transmembrane</keyword>
<dbReference type="InterPro" id="IPR003004">
    <property type="entry name" value="GspF/PilC"/>
</dbReference>
<evidence type="ECO:0000256" key="8">
    <source>
        <dbReference type="SAM" id="Phobius"/>
    </source>
</evidence>
<feature type="transmembrane region" description="Helical" evidence="8">
    <location>
        <begin position="378"/>
        <end position="399"/>
    </location>
</feature>
<dbReference type="GO" id="GO:0005886">
    <property type="term" value="C:plasma membrane"/>
    <property type="evidence" value="ECO:0007669"/>
    <property type="project" value="UniProtKB-SubCell"/>
</dbReference>
<reference evidence="10 11" key="1">
    <citation type="submission" date="2018-05" db="EMBL/GenBank/DDBJ databases">
        <title>Kangiella spongicola genome sequence.</title>
        <authorList>
            <person name="Maclea K.S."/>
            <person name="Goen A.E."/>
            <person name="Kelley C."/>
            <person name="Underriner A."/>
            <person name="Silverwood T."/>
            <person name="Trachtenberg A.M."/>
        </authorList>
    </citation>
    <scope>NUCLEOTIDE SEQUENCE [LARGE SCALE GENOMIC DNA]</scope>
    <source>
        <strain evidence="10 11">ATCC BAA-2076</strain>
    </source>
</reference>
<evidence type="ECO:0000256" key="7">
    <source>
        <dbReference type="ARBA" id="ARBA00023136"/>
    </source>
</evidence>
<dbReference type="InterPro" id="IPR018076">
    <property type="entry name" value="T2SS_GspF_dom"/>
</dbReference>
<dbReference type="InterPro" id="IPR042094">
    <property type="entry name" value="T2SS_GspF_sf"/>
</dbReference>
<evidence type="ECO:0000259" key="9">
    <source>
        <dbReference type="Pfam" id="PF00482"/>
    </source>
</evidence>
<feature type="domain" description="Type II secretion system protein GspF" evidence="9">
    <location>
        <begin position="73"/>
        <end position="195"/>
    </location>
</feature>
<feature type="domain" description="Type II secretion system protein GspF" evidence="9">
    <location>
        <begin position="275"/>
        <end position="397"/>
    </location>
</feature>
<evidence type="ECO:0000256" key="1">
    <source>
        <dbReference type="ARBA" id="ARBA00004429"/>
    </source>
</evidence>
<evidence type="ECO:0000256" key="4">
    <source>
        <dbReference type="ARBA" id="ARBA00022519"/>
    </source>
</evidence>
<dbReference type="EMBL" id="QICH01000001">
    <property type="protein sequence ID" value="PXF64034.1"/>
    <property type="molecule type" value="Genomic_DNA"/>
</dbReference>
<organism evidence="10 11">
    <name type="scientific">Kangiella spongicola</name>
    <dbReference type="NCBI Taxonomy" id="796379"/>
    <lineage>
        <taxon>Bacteria</taxon>
        <taxon>Pseudomonadati</taxon>
        <taxon>Pseudomonadota</taxon>
        <taxon>Gammaproteobacteria</taxon>
        <taxon>Kangiellales</taxon>
        <taxon>Kangiellaceae</taxon>
        <taxon>Kangiella</taxon>
    </lineage>
</organism>
<dbReference type="RefSeq" id="WP_110199656.1">
    <property type="nucleotide sequence ID" value="NZ_QICH01000001.1"/>
</dbReference>
<sequence>MAAFEYVALDVKGKQKKGVLEGDTARQIRQQLRDKNLTPLDVNHIGDANKKNEKGAASFFAPKISVAELALVTRQLATLVRAALPIEESLKAVAEQTDKSKVKTILLGVRAKVMEGHTLADGLSEFPAVFNELYRSMVAAGERAGHLDKVLNRLADYTERRQKISSKVSAAMVYPIVLIIVAVGVVAGLMVFAVPKVVEQFQHMGEELPGITKVLIGISNFTVSYGLYVLIAAVLTFAGIKVWLRKEDNRLKWHSSILKMPVIGRLSSNLNTAQFTSTLNILHSSGVPLLEAMKIGGKVLSNLRMRKAINEAAIKVREGGSLKVALQQSGQFPPMMIHMIGSGEASGELEQMLEQVSENQETLFENSIDVALNVMGPLIILALGGMVMFIVAAMMLPIFQLTNSITG</sequence>
<keyword evidence="7 8" id="KW-0472">Membrane</keyword>
<dbReference type="GO" id="GO:0015627">
    <property type="term" value="C:type II protein secretion system complex"/>
    <property type="evidence" value="ECO:0007669"/>
    <property type="project" value="InterPro"/>
</dbReference>
<dbReference type="AlphaFoldDB" id="A0A318D9V1"/>
<evidence type="ECO:0000313" key="11">
    <source>
        <dbReference type="Proteomes" id="UP000247689"/>
    </source>
</evidence>
<gene>
    <name evidence="10" type="primary">gspF</name>
    <name evidence="10" type="ORF">DL796_02510</name>
</gene>
<dbReference type="GO" id="GO:0015628">
    <property type="term" value="P:protein secretion by the type II secretion system"/>
    <property type="evidence" value="ECO:0007669"/>
    <property type="project" value="InterPro"/>
</dbReference>
<accession>A0A318D9V1</accession>
<keyword evidence="6 8" id="KW-1133">Transmembrane helix</keyword>
<feature type="transmembrane region" description="Helical" evidence="8">
    <location>
        <begin position="225"/>
        <end position="244"/>
    </location>
</feature>
<dbReference type="Pfam" id="PF00482">
    <property type="entry name" value="T2SSF"/>
    <property type="match status" value="2"/>
</dbReference>
<dbReference type="PANTHER" id="PTHR30012:SF0">
    <property type="entry name" value="TYPE II SECRETION SYSTEM PROTEIN F-RELATED"/>
    <property type="match status" value="1"/>
</dbReference>
<feature type="transmembrane region" description="Helical" evidence="8">
    <location>
        <begin position="171"/>
        <end position="194"/>
    </location>
</feature>
<evidence type="ECO:0000256" key="2">
    <source>
        <dbReference type="ARBA" id="ARBA00005745"/>
    </source>
</evidence>
<evidence type="ECO:0000256" key="3">
    <source>
        <dbReference type="ARBA" id="ARBA00022475"/>
    </source>
</evidence>